<reference evidence="1 2" key="1">
    <citation type="submission" date="2024-01" db="EMBL/GenBank/DDBJ databases">
        <title>The genomes of 5 underutilized Papilionoideae crops provide insights into root nodulation and disease resistanc.</title>
        <authorList>
            <person name="Jiang F."/>
        </authorList>
    </citation>
    <scope>NUCLEOTIDE SEQUENCE [LARGE SCALE GENOMIC DNA]</scope>
    <source>
        <strain evidence="1">LVBAO_FW01</strain>
        <tissue evidence="1">Leaves</tissue>
    </source>
</reference>
<comment type="caution">
    <text evidence="1">The sequence shown here is derived from an EMBL/GenBank/DDBJ whole genome shotgun (WGS) entry which is preliminary data.</text>
</comment>
<dbReference type="EMBL" id="JAYMYQ010000002">
    <property type="protein sequence ID" value="KAK7351886.1"/>
    <property type="molecule type" value="Genomic_DNA"/>
</dbReference>
<gene>
    <name evidence="1" type="ORF">VNO77_11639</name>
</gene>
<accession>A0AAN9MC52</accession>
<sequence length="74" mass="8956">MDNLFLAYNKLICAIEDNFFSCDYQSIYDCLFIRITMGKDWLKYKISIFITVYENDSYLKLVVSFLRILYVHIF</sequence>
<organism evidence="1 2">
    <name type="scientific">Canavalia gladiata</name>
    <name type="common">Sword bean</name>
    <name type="synonym">Dolichos gladiatus</name>
    <dbReference type="NCBI Taxonomy" id="3824"/>
    <lineage>
        <taxon>Eukaryota</taxon>
        <taxon>Viridiplantae</taxon>
        <taxon>Streptophyta</taxon>
        <taxon>Embryophyta</taxon>
        <taxon>Tracheophyta</taxon>
        <taxon>Spermatophyta</taxon>
        <taxon>Magnoliopsida</taxon>
        <taxon>eudicotyledons</taxon>
        <taxon>Gunneridae</taxon>
        <taxon>Pentapetalae</taxon>
        <taxon>rosids</taxon>
        <taxon>fabids</taxon>
        <taxon>Fabales</taxon>
        <taxon>Fabaceae</taxon>
        <taxon>Papilionoideae</taxon>
        <taxon>50 kb inversion clade</taxon>
        <taxon>NPAAA clade</taxon>
        <taxon>indigoferoid/millettioid clade</taxon>
        <taxon>Phaseoleae</taxon>
        <taxon>Canavalia</taxon>
    </lineage>
</organism>
<evidence type="ECO:0000313" key="2">
    <source>
        <dbReference type="Proteomes" id="UP001367508"/>
    </source>
</evidence>
<evidence type="ECO:0000313" key="1">
    <source>
        <dbReference type="EMBL" id="KAK7351886.1"/>
    </source>
</evidence>
<dbReference type="AlphaFoldDB" id="A0AAN9MC52"/>
<protein>
    <submittedName>
        <fullName evidence="1">Uncharacterized protein</fullName>
    </submittedName>
</protein>
<dbReference type="Proteomes" id="UP001367508">
    <property type="component" value="Unassembled WGS sequence"/>
</dbReference>
<keyword evidence="2" id="KW-1185">Reference proteome</keyword>
<name>A0AAN9MC52_CANGL</name>
<proteinExistence type="predicted"/>